<keyword evidence="1" id="KW-0812">Transmembrane</keyword>
<evidence type="ECO:0000256" key="1">
    <source>
        <dbReference type="SAM" id="Phobius"/>
    </source>
</evidence>
<organism evidence="2 3">
    <name type="scientific">Candidatus Erysipelatoclostridium merdavium</name>
    <dbReference type="NCBI Taxonomy" id="2838566"/>
    <lineage>
        <taxon>Bacteria</taxon>
        <taxon>Bacillati</taxon>
        <taxon>Bacillota</taxon>
        <taxon>Erysipelotrichia</taxon>
        <taxon>Erysipelotrichales</taxon>
        <taxon>Erysipelotrichales incertae sedis</taxon>
    </lineage>
</organism>
<comment type="caution">
    <text evidence="2">The sequence shown here is derived from an EMBL/GenBank/DDBJ whole genome shotgun (WGS) entry which is preliminary data.</text>
</comment>
<dbReference type="Proteomes" id="UP000886724">
    <property type="component" value="Unassembled WGS sequence"/>
</dbReference>
<dbReference type="AlphaFoldDB" id="A0A9D2BMJ9"/>
<dbReference type="EMBL" id="DXET01000045">
    <property type="protein sequence ID" value="HIX80699.1"/>
    <property type="molecule type" value="Genomic_DNA"/>
</dbReference>
<reference evidence="2" key="1">
    <citation type="journal article" date="2021" name="PeerJ">
        <title>Extensive microbial diversity within the chicken gut microbiome revealed by metagenomics and culture.</title>
        <authorList>
            <person name="Gilroy R."/>
            <person name="Ravi A."/>
            <person name="Getino M."/>
            <person name="Pursley I."/>
            <person name="Horton D.L."/>
            <person name="Alikhan N.F."/>
            <person name="Baker D."/>
            <person name="Gharbi K."/>
            <person name="Hall N."/>
            <person name="Watson M."/>
            <person name="Adriaenssens E.M."/>
            <person name="Foster-Nyarko E."/>
            <person name="Jarju S."/>
            <person name="Secka A."/>
            <person name="Antonio M."/>
            <person name="Oren A."/>
            <person name="Chaudhuri R.R."/>
            <person name="La Ragione R."/>
            <person name="Hildebrand F."/>
            <person name="Pallen M.J."/>
        </authorList>
    </citation>
    <scope>NUCLEOTIDE SEQUENCE</scope>
    <source>
        <strain evidence="2">ChiGjej1B1-14440</strain>
    </source>
</reference>
<evidence type="ECO:0000313" key="3">
    <source>
        <dbReference type="Proteomes" id="UP000886724"/>
    </source>
</evidence>
<reference evidence="2" key="2">
    <citation type="submission" date="2021-04" db="EMBL/GenBank/DDBJ databases">
        <authorList>
            <person name="Gilroy R."/>
        </authorList>
    </citation>
    <scope>NUCLEOTIDE SEQUENCE</scope>
    <source>
        <strain evidence="2">ChiGjej1B1-14440</strain>
    </source>
</reference>
<dbReference type="NCBIfam" id="TIGR02532">
    <property type="entry name" value="IV_pilin_GFxxxE"/>
    <property type="match status" value="1"/>
</dbReference>
<name>A0A9D2BMJ9_9FIRM</name>
<dbReference type="InterPro" id="IPR012902">
    <property type="entry name" value="N_methyl_site"/>
</dbReference>
<sequence>MEWQRFVHNDKRGFTLIEVLFSLSICLLIILNTVPILKVITVKDNLEITTSSFSLGANQISKILFTAKDIQVSDSLIYTNEDDEQFTISLNNGRVVKEPGFDILIHNVDELSFYQNDRNIYMELNRDDNNYTYLIACDYQINEEENETSAEIEEN</sequence>
<proteinExistence type="predicted"/>
<accession>A0A9D2BMJ9</accession>
<evidence type="ECO:0000313" key="2">
    <source>
        <dbReference type="EMBL" id="HIX80699.1"/>
    </source>
</evidence>
<protein>
    <submittedName>
        <fullName evidence="2">Prepilin-type N-terminal cleavage/methylation domain-containing protein</fullName>
    </submittedName>
</protein>
<keyword evidence="1" id="KW-1133">Transmembrane helix</keyword>
<gene>
    <name evidence="2" type="ORF">H9980_01860</name>
</gene>
<dbReference type="Pfam" id="PF07963">
    <property type="entry name" value="N_methyl"/>
    <property type="match status" value="1"/>
</dbReference>
<keyword evidence="1" id="KW-0472">Membrane</keyword>
<feature type="transmembrane region" description="Helical" evidence="1">
    <location>
        <begin position="12"/>
        <end position="31"/>
    </location>
</feature>